<keyword evidence="3" id="KW-1185">Reference proteome</keyword>
<reference evidence="3" key="1">
    <citation type="journal article" date="2019" name="Int. J. Syst. Evol. Microbiol.">
        <title>The Global Catalogue of Microorganisms (GCM) 10K type strain sequencing project: providing services to taxonomists for standard genome sequencing and annotation.</title>
        <authorList>
            <consortium name="The Broad Institute Genomics Platform"/>
            <consortium name="The Broad Institute Genome Sequencing Center for Infectious Disease"/>
            <person name="Wu L."/>
            <person name="Ma J."/>
        </authorList>
    </citation>
    <scope>NUCLEOTIDE SEQUENCE [LARGE SCALE GENOMIC DNA]</scope>
    <source>
        <strain evidence="3">NBRC 113072</strain>
    </source>
</reference>
<evidence type="ECO:0000259" key="1">
    <source>
        <dbReference type="Pfam" id="PF00561"/>
    </source>
</evidence>
<dbReference type="RefSeq" id="WP_284303297.1">
    <property type="nucleotide sequence ID" value="NZ_BSUO01000001.1"/>
</dbReference>
<dbReference type="Pfam" id="PF00561">
    <property type="entry name" value="Abhydrolase_1"/>
    <property type="match status" value="1"/>
</dbReference>
<dbReference type="SUPFAM" id="SSF53474">
    <property type="entry name" value="alpha/beta-Hydrolases"/>
    <property type="match status" value="1"/>
</dbReference>
<dbReference type="GO" id="GO:0016787">
    <property type="term" value="F:hydrolase activity"/>
    <property type="evidence" value="ECO:0007669"/>
    <property type="project" value="UniProtKB-KW"/>
</dbReference>
<evidence type="ECO:0000313" key="3">
    <source>
        <dbReference type="Proteomes" id="UP001157126"/>
    </source>
</evidence>
<name>A0ABQ6IRL4_9MICO</name>
<proteinExistence type="predicted"/>
<gene>
    <name evidence="2" type="ORF">GCM10025883_14120</name>
</gene>
<dbReference type="Gene3D" id="3.40.50.1820">
    <property type="entry name" value="alpha/beta hydrolase"/>
    <property type="match status" value="1"/>
</dbReference>
<organism evidence="2 3">
    <name type="scientific">Mobilicoccus caccae</name>
    <dbReference type="NCBI Taxonomy" id="1859295"/>
    <lineage>
        <taxon>Bacteria</taxon>
        <taxon>Bacillati</taxon>
        <taxon>Actinomycetota</taxon>
        <taxon>Actinomycetes</taxon>
        <taxon>Micrococcales</taxon>
        <taxon>Dermatophilaceae</taxon>
        <taxon>Mobilicoccus</taxon>
    </lineage>
</organism>
<dbReference type="InterPro" id="IPR000073">
    <property type="entry name" value="AB_hydrolase_1"/>
</dbReference>
<dbReference type="EMBL" id="BSUO01000001">
    <property type="protein sequence ID" value="GMA39367.1"/>
    <property type="molecule type" value="Genomic_DNA"/>
</dbReference>
<dbReference type="PRINTS" id="PR00111">
    <property type="entry name" value="ABHYDROLASE"/>
</dbReference>
<dbReference type="PANTHER" id="PTHR43798:SF33">
    <property type="entry name" value="HYDROLASE, PUTATIVE (AFU_ORTHOLOGUE AFUA_2G14860)-RELATED"/>
    <property type="match status" value="1"/>
</dbReference>
<comment type="caution">
    <text evidence="2">The sequence shown here is derived from an EMBL/GenBank/DDBJ whole genome shotgun (WGS) entry which is preliminary data.</text>
</comment>
<sequence>MTPDIVAAEHLLPGIVAADVPTSRLRMRMLVREAQVDALADAGTRRVLVAVHGNVSSSLFYQRLMLALPDDLLVVAPDLRGYGETEPAPIDASRGLRDHADDLLALLDALELGAVDLMGWSMGGGVVSRVAADHPERVRSLVLQAPVSPYGFGSTTDVSGTLASADAAGSGAGGANPRFVELLAARDTDGQSTDGAPEAASPRATLRAVYVAPRAEPWPDEDMWVASMCTTVVGPDHYPGDATASENWPGFAPGRRGILNSMAPLYCRWDDLVEATPAPPVLWIRGDADRIVSDTSALDLAVLGQIGLIPGYPGADAIPAQPMIAQTRAVLDRYVEAGGRYEEMVLPGIGHSPHLEAETEVLTAILAHLERA</sequence>
<keyword evidence="2" id="KW-0378">Hydrolase</keyword>
<dbReference type="InterPro" id="IPR050266">
    <property type="entry name" value="AB_hydrolase_sf"/>
</dbReference>
<feature type="domain" description="AB hydrolase-1" evidence="1">
    <location>
        <begin position="47"/>
        <end position="155"/>
    </location>
</feature>
<dbReference type="Proteomes" id="UP001157126">
    <property type="component" value="Unassembled WGS sequence"/>
</dbReference>
<evidence type="ECO:0000313" key="2">
    <source>
        <dbReference type="EMBL" id="GMA39367.1"/>
    </source>
</evidence>
<dbReference type="InterPro" id="IPR029058">
    <property type="entry name" value="AB_hydrolase_fold"/>
</dbReference>
<dbReference type="PANTHER" id="PTHR43798">
    <property type="entry name" value="MONOACYLGLYCEROL LIPASE"/>
    <property type="match status" value="1"/>
</dbReference>
<accession>A0ABQ6IRL4</accession>
<protein>
    <submittedName>
        <fullName evidence="2">Alpha/beta hydrolase</fullName>
    </submittedName>
</protein>